<evidence type="ECO:0000313" key="3">
    <source>
        <dbReference type="Proteomes" id="UP000266673"/>
    </source>
</evidence>
<protein>
    <submittedName>
        <fullName evidence="2">Uncharacterized protein</fullName>
    </submittedName>
</protein>
<comment type="caution">
    <text evidence="2">The sequence shown here is derived from an EMBL/GenBank/DDBJ whole genome shotgun (WGS) entry which is preliminary data.</text>
</comment>
<dbReference type="EMBL" id="QKWP01000838">
    <property type="protein sequence ID" value="RIB14359.1"/>
    <property type="molecule type" value="Genomic_DNA"/>
</dbReference>
<evidence type="ECO:0000313" key="2">
    <source>
        <dbReference type="EMBL" id="RIB14359.1"/>
    </source>
</evidence>
<feature type="compositionally biased region" description="Basic and acidic residues" evidence="1">
    <location>
        <begin position="150"/>
        <end position="164"/>
    </location>
</feature>
<feature type="region of interest" description="Disordered" evidence="1">
    <location>
        <begin position="150"/>
        <end position="171"/>
    </location>
</feature>
<sequence length="384" mass="44317">MSATSNSNTYRLLEATEDAIESAEMQIDVTKIEHKRIKPLPVETSLVSTITNTLLDEQAEKTESGETPLTTSSLMMTLSHVITKTKEPENEASTITGIKFFPNNPYIDNMHENSHGKQTYMAGMELEDQQILEDLREIVTEDISAEIDKMETESTSTIEKDKEPNSTPTYSTVLKTGDTRKRKPKIQDNTWKIITQNRIRKKLKENRTCGLNTETWTIDEITEAFKSETKLAVLIIDKCHAIPSANKLPEAIYKKFENKNMAFFKSFIRQKELRPQHQQDFLLLFEKALTKYKAQHEVTRTNKHNRDEIFAGLRIKLAIDYFKSIDLLDDDEHEATKKLFYLSGYAKIDIKPSFERVRRMVRETRQDMLNKLPETAESILAEIT</sequence>
<dbReference type="Proteomes" id="UP000266673">
    <property type="component" value="Unassembled WGS sequence"/>
</dbReference>
<evidence type="ECO:0000256" key="1">
    <source>
        <dbReference type="SAM" id="MobiDB-lite"/>
    </source>
</evidence>
<accession>A0A397V011</accession>
<dbReference type="OrthoDB" id="10596675at2759"/>
<dbReference type="AlphaFoldDB" id="A0A397V011"/>
<name>A0A397V011_9GLOM</name>
<reference evidence="2 3" key="1">
    <citation type="submission" date="2018-06" db="EMBL/GenBank/DDBJ databases">
        <title>Comparative genomics reveals the genomic features of Rhizophagus irregularis, R. cerebriforme, R. diaphanum and Gigaspora rosea, and their symbiotic lifestyle signature.</title>
        <authorList>
            <person name="Morin E."/>
            <person name="San Clemente H."/>
            <person name="Chen E.C.H."/>
            <person name="De La Providencia I."/>
            <person name="Hainaut M."/>
            <person name="Kuo A."/>
            <person name="Kohler A."/>
            <person name="Murat C."/>
            <person name="Tang N."/>
            <person name="Roy S."/>
            <person name="Loubradou J."/>
            <person name="Henrissat B."/>
            <person name="Grigoriev I.V."/>
            <person name="Corradi N."/>
            <person name="Roux C."/>
            <person name="Martin F.M."/>
        </authorList>
    </citation>
    <scope>NUCLEOTIDE SEQUENCE [LARGE SCALE GENOMIC DNA]</scope>
    <source>
        <strain evidence="2 3">DAOM 194757</strain>
    </source>
</reference>
<keyword evidence="3" id="KW-1185">Reference proteome</keyword>
<organism evidence="2 3">
    <name type="scientific">Gigaspora rosea</name>
    <dbReference type="NCBI Taxonomy" id="44941"/>
    <lineage>
        <taxon>Eukaryota</taxon>
        <taxon>Fungi</taxon>
        <taxon>Fungi incertae sedis</taxon>
        <taxon>Mucoromycota</taxon>
        <taxon>Glomeromycotina</taxon>
        <taxon>Glomeromycetes</taxon>
        <taxon>Diversisporales</taxon>
        <taxon>Gigasporaceae</taxon>
        <taxon>Gigaspora</taxon>
    </lineage>
</organism>
<proteinExistence type="predicted"/>
<gene>
    <name evidence="2" type="ORF">C2G38_2040256</name>
</gene>